<feature type="compositionally biased region" description="Low complexity" evidence="1">
    <location>
        <begin position="110"/>
        <end position="134"/>
    </location>
</feature>
<evidence type="ECO:0000256" key="2">
    <source>
        <dbReference type="SAM" id="Phobius"/>
    </source>
</evidence>
<feature type="transmembrane region" description="Helical" evidence="2">
    <location>
        <begin position="7"/>
        <end position="33"/>
    </location>
</feature>
<gene>
    <name evidence="3" type="ORF">K435DRAFT_836657</name>
</gene>
<sequence length="272" mass="29976">MTSIILDIIYVSFLTILRGLACSLVLFIIWASLHNLFQSFFSSDQSTVGVIVRKSEISEKVADTKCTAHGQKTNLLKSRRRHQNRRKVRFSKESHECLFSSADPSISISSEAAIPTKTKSSSSSRAKSHSTSHSNVKSIVSSWSRTVRPKLPVPRLITNSPTSSSLNSSSSSSSSTSASNRLLKPTLRPISRGIQSFSSSTNQITQKITTEFHQNLNNLTNDIQGSFKAISALETRSSLMKWNGEAKKELMHLTGTARLKKGLKECVKPFSV</sequence>
<feature type="compositionally biased region" description="Low complexity" evidence="1">
    <location>
        <begin position="158"/>
        <end position="180"/>
    </location>
</feature>
<accession>A0A4S8MH20</accession>
<keyword evidence="2" id="KW-0812">Transmembrane</keyword>
<dbReference type="EMBL" id="ML179082">
    <property type="protein sequence ID" value="THV01965.1"/>
    <property type="molecule type" value="Genomic_DNA"/>
</dbReference>
<keyword evidence="2" id="KW-0472">Membrane</keyword>
<name>A0A4S8MH20_DENBC</name>
<protein>
    <submittedName>
        <fullName evidence="3">Uncharacterized protein</fullName>
    </submittedName>
</protein>
<feature type="compositionally biased region" description="Polar residues" evidence="1">
    <location>
        <begin position="135"/>
        <end position="145"/>
    </location>
</feature>
<evidence type="ECO:0000256" key="1">
    <source>
        <dbReference type="SAM" id="MobiDB-lite"/>
    </source>
</evidence>
<dbReference type="Proteomes" id="UP000297245">
    <property type="component" value="Unassembled WGS sequence"/>
</dbReference>
<dbReference type="AlphaFoldDB" id="A0A4S8MH20"/>
<keyword evidence="4" id="KW-1185">Reference proteome</keyword>
<proteinExistence type="predicted"/>
<keyword evidence="2" id="KW-1133">Transmembrane helix</keyword>
<evidence type="ECO:0000313" key="3">
    <source>
        <dbReference type="EMBL" id="THV01965.1"/>
    </source>
</evidence>
<reference evidence="3 4" key="1">
    <citation type="journal article" date="2019" name="Nat. Ecol. Evol.">
        <title>Megaphylogeny resolves global patterns of mushroom evolution.</title>
        <authorList>
            <person name="Varga T."/>
            <person name="Krizsan K."/>
            <person name="Foldi C."/>
            <person name="Dima B."/>
            <person name="Sanchez-Garcia M."/>
            <person name="Sanchez-Ramirez S."/>
            <person name="Szollosi G.J."/>
            <person name="Szarkandi J.G."/>
            <person name="Papp V."/>
            <person name="Albert L."/>
            <person name="Andreopoulos W."/>
            <person name="Angelini C."/>
            <person name="Antonin V."/>
            <person name="Barry K.W."/>
            <person name="Bougher N.L."/>
            <person name="Buchanan P."/>
            <person name="Buyck B."/>
            <person name="Bense V."/>
            <person name="Catcheside P."/>
            <person name="Chovatia M."/>
            <person name="Cooper J."/>
            <person name="Damon W."/>
            <person name="Desjardin D."/>
            <person name="Finy P."/>
            <person name="Geml J."/>
            <person name="Haridas S."/>
            <person name="Hughes K."/>
            <person name="Justo A."/>
            <person name="Karasinski D."/>
            <person name="Kautmanova I."/>
            <person name="Kiss B."/>
            <person name="Kocsube S."/>
            <person name="Kotiranta H."/>
            <person name="LaButti K.M."/>
            <person name="Lechner B.E."/>
            <person name="Liimatainen K."/>
            <person name="Lipzen A."/>
            <person name="Lukacs Z."/>
            <person name="Mihaltcheva S."/>
            <person name="Morgado L.N."/>
            <person name="Niskanen T."/>
            <person name="Noordeloos M.E."/>
            <person name="Ohm R.A."/>
            <person name="Ortiz-Santana B."/>
            <person name="Ovrebo C."/>
            <person name="Racz N."/>
            <person name="Riley R."/>
            <person name="Savchenko A."/>
            <person name="Shiryaev A."/>
            <person name="Soop K."/>
            <person name="Spirin V."/>
            <person name="Szebenyi C."/>
            <person name="Tomsovsky M."/>
            <person name="Tulloss R.E."/>
            <person name="Uehling J."/>
            <person name="Grigoriev I.V."/>
            <person name="Vagvolgyi C."/>
            <person name="Papp T."/>
            <person name="Martin F.M."/>
            <person name="Miettinen O."/>
            <person name="Hibbett D.S."/>
            <person name="Nagy L.G."/>
        </authorList>
    </citation>
    <scope>NUCLEOTIDE SEQUENCE [LARGE SCALE GENOMIC DNA]</scope>
    <source>
        <strain evidence="3 4">CBS 962.96</strain>
    </source>
</reference>
<evidence type="ECO:0000313" key="4">
    <source>
        <dbReference type="Proteomes" id="UP000297245"/>
    </source>
</evidence>
<organism evidence="3 4">
    <name type="scientific">Dendrothele bispora (strain CBS 962.96)</name>
    <dbReference type="NCBI Taxonomy" id="1314807"/>
    <lineage>
        <taxon>Eukaryota</taxon>
        <taxon>Fungi</taxon>
        <taxon>Dikarya</taxon>
        <taxon>Basidiomycota</taxon>
        <taxon>Agaricomycotina</taxon>
        <taxon>Agaricomycetes</taxon>
        <taxon>Agaricomycetidae</taxon>
        <taxon>Agaricales</taxon>
        <taxon>Agaricales incertae sedis</taxon>
        <taxon>Dendrothele</taxon>
    </lineage>
</organism>
<feature type="region of interest" description="Disordered" evidence="1">
    <location>
        <begin position="110"/>
        <end position="185"/>
    </location>
</feature>